<organism evidence="4 5">
    <name type="scientific">Scytonema millei VB511283</name>
    <dbReference type="NCBI Taxonomy" id="1245923"/>
    <lineage>
        <taxon>Bacteria</taxon>
        <taxon>Bacillati</taxon>
        <taxon>Cyanobacteriota</taxon>
        <taxon>Cyanophyceae</taxon>
        <taxon>Nostocales</taxon>
        <taxon>Scytonemataceae</taxon>
        <taxon>Scytonema</taxon>
    </lineage>
</organism>
<comment type="subcellular location">
    <subcellularLocation>
        <location evidence="3">Cytoplasm</location>
    </subcellularLocation>
</comment>
<comment type="subunit">
    <text evidence="3">UreD, UreF and UreG form a complex that acts as a GTP-hydrolysis-dependent molecular chaperone, activating the urease apoprotein by helping to assemble the nickel containing metallocenter of UreC. The UreE protein probably delivers the nickel.</text>
</comment>
<dbReference type="GO" id="GO:0005737">
    <property type="term" value="C:cytoplasm"/>
    <property type="evidence" value="ECO:0007669"/>
    <property type="project" value="UniProtKB-SubCell"/>
</dbReference>
<dbReference type="Proteomes" id="UP000031532">
    <property type="component" value="Unassembled WGS sequence"/>
</dbReference>
<evidence type="ECO:0000256" key="2">
    <source>
        <dbReference type="ARBA" id="ARBA00023186"/>
    </source>
</evidence>
<dbReference type="InterPro" id="IPR038277">
    <property type="entry name" value="UreF_sf"/>
</dbReference>
<keyword evidence="2 3" id="KW-0143">Chaperone</keyword>
<comment type="function">
    <text evidence="3">Required for maturation of urease via the functional incorporation of the urease nickel metallocenter.</text>
</comment>
<evidence type="ECO:0000313" key="5">
    <source>
        <dbReference type="Proteomes" id="UP000031532"/>
    </source>
</evidence>
<keyword evidence="3" id="KW-0963">Cytoplasm</keyword>
<gene>
    <name evidence="3" type="primary">ureF</name>
    <name evidence="4" type="ORF">QH73_0024645</name>
</gene>
<accession>A0A9X5ED50</accession>
<evidence type="ECO:0000256" key="1">
    <source>
        <dbReference type="ARBA" id="ARBA00022988"/>
    </source>
</evidence>
<protein>
    <recommendedName>
        <fullName evidence="3">Urease accessory protein UreF</fullName>
    </recommendedName>
</protein>
<dbReference type="GO" id="GO:0016151">
    <property type="term" value="F:nickel cation binding"/>
    <property type="evidence" value="ECO:0007669"/>
    <property type="project" value="UniProtKB-UniRule"/>
</dbReference>
<dbReference type="PANTHER" id="PTHR33620:SF1">
    <property type="entry name" value="UREASE ACCESSORY PROTEIN F"/>
    <property type="match status" value="1"/>
</dbReference>
<dbReference type="HAMAP" id="MF_01385">
    <property type="entry name" value="UreF"/>
    <property type="match status" value="1"/>
</dbReference>
<dbReference type="AlphaFoldDB" id="A0A9X5ED50"/>
<reference evidence="4 5" key="1">
    <citation type="journal article" date="2015" name="Genome Announc.">
        <title>Draft Genome Sequence of the Terrestrial Cyanobacterium Scytonema millei VB511283, Isolated from Eastern India.</title>
        <authorList>
            <person name="Sen D."/>
            <person name="Chandrababunaidu M.M."/>
            <person name="Singh D."/>
            <person name="Sanghi N."/>
            <person name="Ghorai A."/>
            <person name="Mishra G.P."/>
            <person name="Madduluri M."/>
            <person name="Adhikary S.P."/>
            <person name="Tripathy S."/>
        </authorList>
    </citation>
    <scope>NUCLEOTIDE SEQUENCE [LARGE SCALE GENOMIC DNA]</scope>
    <source>
        <strain evidence="4 5">VB511283</strain>
    </source>
</reference>
<sequence length="226" mass="24872">MDVEQLSILNLLQLASPALPVGAYSYSEGIETLVEWGAIADAKSLQHWLERELHFGAIRIEAAMVVRAYNAVAVGNLTDLNYWNSWLSAARETEELRNSSWQMGRSLVRLLLELEPQLESIFNAVGHSANYAIAFGVAAHCWQIPQDAAVLGYLHSWATNLVTAGIKLIPLGQTAGQQILINLQAHIVDATAKILVLTDDELSSCSWGLSLASMAHETQYTRLFRS</sequence>
<evidence type="ECO:0000256" key="3">
    <source>
        <dbReference type="HAMAP-Rule" id="MF_01385"/>
    </source>
</evidence>
<dbReference type="RefSeq" id="WP_039713118.1">
    <property type="nucleotide sequence ID" value="NZ_JTJC03000011.1"/>
</dbReference>
<keyword evidence="5" id="KW-1185">Reference proteome</keyword>
<dbReference type="PANTHER" id="PTHR33620">
    <property type="entry name" value="UREASE ACCESSORY PROTEIN F"/>
    <property type="match status" value="1"/>
</dbReference>
<dbReference type="PIRSF" id="PIRSF009467">
    <property type="entry name" value="Ureas_acces_UreF"/>
    <property type="match status" value="1"/>
</dbReference>
<proteinExistence type="inferred from homology"/>
<comment type="caution">
    <text evidence="4">The sequence shown here is derived from an EMBL/GenBank/DDBJ whole genome shotgun (WGS) entry which is preliminary data.</text>
</comment>
<comment type="similarity">
    <text evidence="3">Belongs to the UreF family.</text>
</comment>
<name>A0A9X5ED50_9CYAN</name>
<dbReference type="OrthoDB" id="9798772at2"/>
<keyword evidence="1 3" id="KW-0996">Nickel insertion</keyword>
<dbReference type="Gene3D" id="1.10.4190.10">
    <property type="entry name" value="Urease accessory protein UreF"/>
    <property type="match status" value="1"/>
</dbReference>
<dbReference type="EMBL" id="JTJC03000011">
    <property type="protein sequence ID" value="NHC37789.1"/>
    <property type="molecule type" value="Genomic_DNA"/>
</dbReference>
<dbReference type="Pfam" id="PF01730">
    <property type="entry name" value="UreF"/>
    <property type="match status" value="1"/>
</dbReference>
<dbReference type="InterPro" id="IPR002639">
    <property type="entry name" value="UreF"/>
</dbReference>
<evidence type="ECO:0000313" key="4">
    <source>
        <dbReference type="EMBL" id="NHC37789.1"/>
    </source>
</evidence>